<feature type="transmembrane region" description="Helical" evidence="8">
    <location>
        <begin position="522"/>
        <end position="540"/>
    </location>
</feature>
<feature type="transmembrane region" description="Helical" evidence="8">
    <location>
        <begin position="440"/>
        <end position="463"/>
    </location>
</feature>
<feature type="transmembrane region" description="Helical" evidence="8">
    <location>
        <begin position="409"/>
        <end position="428"/>
    </location>
</feature>
<dbReference type="PANTHER" id="PTHR23501">
    <property type="entry name" value="MAJOR FACILITATOR SUPERFAMILY"/>
    <property type="match status" value="1"/>
</dbReference>
<evidence type="ECO:0000313" key="11">
    <source>
        <dbReference type="Proteomes" id="UP001140562"/>
    </source>
</evidence>
<dbReference type="Gene3D" id="1.20.1250.20">
    <property type="entry name" value="MFS general substrate transporter like domains"/>
    <property type="match status" value="1"/>
</dbReference>
<dbReference type="EMBL" id="JAPEUV010000074">
    <property type="protein sequence ID" value="KAJ4334600.1"/>
    <property type="molecule type" value="Genomic_DNA"/>
</dbReference>
<dbReference type="PANTHER" id="PTHR23501:SF158">
    <property type="entry name" value="TRANSPORTER, PUTATIVE (AFU_ORTHOLOGUE AFUA_5G14490)-RELATED"/>
    <property type="match status" value="1"/>
</dbReference>
<dbReference type="FunFam" id="1.20.1720.10:FF:000014">
    <property type="entry name" value="MFS drug transporter, putative"/>
    <property type="match status" value="1"/>
</dbReference>
<feature type="transmembrane region" description="Helical" evidence="8">
    <location>
        <begin position="273"/>
        <end position="292"/>
    </location>
</feature>
<comment type="subcellular location">
    <subcellularLocation>
        <location evidence="1">Cell membrane</location>
        <topology evidence="1">Multi-pass membrane protein</topology>
    </subcellularLocation>
</comment>
<dbReference type="GO" id="GO:0005886">
    <property type="term" value="C:plasma membrane"/>
    <property type="evidence" value="ECO:0007669"/>
    <property type="project" value="UniProtKB-SubCell"/>
</dbReference>
<gene>
    <name evidence="10" type="ORF">N0V87_006745</name>
</gene>
<keyword evidence="6 8" id="KW-0472">Membrane</keyword>
<name>A0A9W8WW49_9PLEO</name>
<evidence type="ECO:0000256" key="3">
    <source>
        <dbReference type="ARBA" id="ARBA00022475"/>
    </source>
</evidence>
<accession>A0A9W8WW49</accession>
<keyword evidence="3" id="KW-1003">Cell membrane</keyword>
<keyword evidence="4 8" id="KW-0812">Transmembrane</keyword>
<keyword evidence="11" id="KW-1185">Reference proteome</keyword>
<dbReference type="Pfam" id="PF07690">
    <property type="entry name" value="MFS_1"/>
    <property type="match status" value="1"/>
</dbReference>
<evidence type="ECO:0000256" key="4">
    <source>
        <dbReference type="ARBA" id="ARBA00022692"/>
    </source>
</evidence>
<comment type="similarity">
    <text evidence="2">Belongs to the major facilitator superfamily. TCR/Tet family.</text>
</comment>
<dbReference type="SUPFAM" id="SSF103473">
    <property type="entry name" value="MFS general substrate transporter"/>
    <property type="match status" value="1"/>
</dbReference>
<dbReference type="CDD" id="cd17502">
    <property type="entry name" value="MFS_Azr1_MDR_like"/>
    <property type="match status" value="1"/>
</dbReference>
<proteinExistence type="inferred from homology"/>
<dbReference type="PROSITE" id="PS50850">
    <property type="entry name" value="MFS"/>
    <property type="match status" value="1"/>
</dbReference>
<dbReference type="GO" id="GO:0022857">
    <property type="term" value="F:transmembrane transporter activity"/>
    <property type="evidence" value="ECO:0007669"/>
    <property type="project" value="InterPro"/>
</dbReference>
<feature type="domain" description="Major facilitator superfamily (MFS) profile" evidence="9">
    <location>
        <begin position="53"/>
        <end position="545"/>
    </location>
</feature>
<feature type="transmembrane region" description="Helical" evidence="8">
    <location>
        <begin position="118"/>
        <end position="139"/>
    </location>
</feature>
<evidence type="ECO:0000256" key="1">
    <source>
        <dbReference type="ARBA" id="ARBA00004651"/>
    </source>
</evidence>
<evidence type="ECO:0000256" key="7">
    <source>
        <dbReference type="SAM" id="MobiDB-lite"/>
    </source>
</evidence>
<feature type="transmembrane region" description="Helical" evidence="8">
    <location>
        <begin position="51"/>
        <end position="75"/>
    </location>
</feature>
<feature type="transmembrane region" description="Helical" evidence="8">
    <location>
        <begin position="349"/>
        <end position="370"/>
    </location>
</feature>
<dbReference type="InterPro" id="IPR011701">
    <property type="entry name" value="MFS"/>
</dbReference>
<dbReference type="Proteomes" id="UP001140562">
    <property type="component" value="Unassembled WGS sequence"/>
</dbReference>
<feature type="transmembrane region" description="Helical" evidence="8">
    <location>
        <begin position="313"/>
        <end position="337"/>
    </location>
</feature>
<feature type="transmembrane region" description="Helical" evidence="8">
    <location>
        <begin position="208"/>
        <end position="229"/>
    </location>
</feature>
<sequence length="568" mass="61265">MNSDIEMDVQSKHTLPPASSSEQILARTTSKQDVVATIEDNGTPRSNLRMFAILTALFLSLFVAALDATIVATAAPTMSHDLNSAAGYTWIGGAFLLGNAASGPIWAKLSDIFGRKLIILLALAVFFASSAVCATAKTMEALIIGRAFQGAAGGGLILLVHVCISDMFSLRQRSLLMGLTEGIWALAGGIGPILGGVFSSLVNWRWCFWINLPISGLAGLLILIFLDVKHEHTSFIDGMKAIDWLGIFTFLACTLMLLLGLDFGGVLFPWDSAKVIALLVVGGAMIFAFIYSEAKFAKYPLIPMSLFKRKTNIATFLVVFFHGFVFIAAEFYMPLFLQSVLEASPLRSGVLFLPLIVTGAIFGVVCGVIIHRTGRFREIMWVGSAFMCLGFGLFISFDANTTTAHAVGFQMVAGFGQGILFEAPLIAIQSQVKQEDVATATATMAFVRNIAVSISVIVCGTIFQNSMSNRHDYLKAAGLPNNVLDQLDGENALANVMVPSTLENPAWEFAAKQAFAWATRNMWIMLTVVAFLALVSSFFVEAAHLGTEHVETVTGLRKEKQPPASDQN</sequence>
<evidence type="ECO:0000259" key="9">
    <source>
        <dbReference type="PROSITE" id="PS50850"/>
    </source>
</evidence>
<dbReference type="OrthoDB" id="10021397at2759"/>
<dbReference type="AlphaFoldDB" id="A0A9W8WW49"/>
<evidence type="ECO:0000256" key="6">
    <source>
        <dbReference type="ARBA" id="ARBA00023136"/>
    </source>
</evidence>
<organism evidence="10 11">
    <name type="scientific">Didymella glomerata</name>
    <dbReference type="NCBI Taxonomy" id="749621"/>
    <lineage>
        <taxon>Eukaryota</taxon>
        <taxon>Fungi</taxon>
        <taxon>Dikarya</taxon>
        <taxon>Ascomycota</taxon>
        <taxon>Pezizomycotina</taxon>
        <taxon>Dothideomycetes</taxon>
        <taxon>Pleosporomycetidae</taxon>
        <taxon>Pleosporales</taxon>
        <taxon>Pleosporineae</taxon>
        <taxon>Didymellaceae</taxon>
        <taxon>Didymella</taxon>
    </lineage>
</organism>
<protein>
    <recommendedName>
        <fullName evidence="9">Major facilitator superfamily (MFS) profile domain-containing protein</fullName>
    </recommendedName>
</protein>
<evidence type="ECO:0000256" key="2">
    <source>
        <dbReference type="ARBA" id="ARBA00007520"/>
    </source>
</evidence>
<evidence type="ECO:0000256" key="5">
    <source>
        <dbReference type="ARBA" id="ARBA00022989"/>
    </source>
</evidence>
<feature type="transmembrane region" description="Helical" evidence="8">
    <location>
        <begin position="241"/>
        <end position="261"/>
    </location>
</feature>
<dbReference type="InterPro" id="IPR020846">
    <property type="entry name" value="MFS_dom"/>
</dbReference>
<feature type="transmembrane region" description="Helical" evidence="8">
    <location>
        <begin position="379"/>
        <end position="397"/>
    </location>
</feature>
<keyword evidence="5 8" id="KW-1133">Transmembrane helix</keyword>
<comment type="caution">
    <text evidence="10">The sequence shown here is derived from an EMBL/GenBank/DDBJ whole genome shotgun (WGS) entry which is preliminary data.</text>
</comment>
<dbReference type="InterPro" id="IPR036259">
    <property type="entry name" value="MFS_trans_sf"/>
</dbReference>
<evidence type="ECO:0000313" key="10">
    <source>
        <dbReference type="EMBL" id="KAJ4334600.1"/>
    </source>
</evidence>
<feature type="transmembrane region" description="Helical" evidence="8">
    <location>
        <begin position="87"/>
        <end position="106"/>
    </location>
</feature>
<evidence type="ECO:0000256" key="8">
    <source>
        <dbReference type="SAM" id="Phobius"/>
    </source>
</evidence>
<feature type="transmembrane region" description="Helical" evidence="8">
    <location>
        <begin position="182"/>
        <end position="202"/>
    </location>
</feature>
<reference evidence="10" key="1">
    <citation type="submission" date="2022-10" db="EMBL/GenBank/DDBJ databases">
        <title>Tapping the CABI collections for fungal endophytes: first genome assemblies for Collariella, Neodidymelliopsis, Ascochyta clinopodiicola, Didymella pomorum, Didymosphaeria variabile, Neocosmospora piperis and Neocucurbitaria cava.</title>
        <authorList>
            <person name="Hill R."/>
        </authorList>
    </citation>
    <scope>NUCLEOTIDE SEQUENCE</scope>
    <source>
        <strain evidence="10">IMI 360193</strain>
    </source>
</reference>
<feature type="region of interest" description="Disordered" evidence="7">
    <location>
        <begin position="1"/>
        <end position="22"/>
    </location>
</feature>
<feature type="transmembrane region" description="Helical" evidence="8">
    <location>
        <begin position="151"/>
        <end position="170"/>
    </location>
</feature>
<dbReference type="Gene3D" id="1.20.1720.10">
    <property type="entry name" value="Multidrug resistance protein D"/>
    <property type="match status" value="1"/>
</dbReference>